<name>A0A0E9W335_ANGAN</name>
<protein>
    <submittedName>
        <fullName evidence="2">Uncharacterized protein</fullName>
    </submittedName>
</protein>
<evidence type="ECO:0000313" key="2">
    <source>
        <dbReference type="EMBL" id="JAH84769.1"/>
    </source>
</evidence>
<proteinExistence type="predicted"/>
<sequence length="41" mass="4604">MEITASKLDLLVFPSVVSPLLCPYLKPIAFLLSQRHTAMQM</sequence>
<keyword evidence="1" id="KW-0472">Membrane</keyword>
<keyword evidence="1" id="KW-1133">Transmembrane helix</keyword>
<reference evidence="2" key="2">
    <citation type="journal article" date="2015" name="Fish Shellfish Immunol.">
        <title>Early steps in the European eel (Anguilla anguilla)-Vibrio vulnificus interaction in the gills: Role of the RtxA13 toxin.</title>
        <authorList>
            <person name="Callol A."/>
            <person name="Pajuelo D."/>
            <person name="Ebbesson L."/>
            <person name="Teles M."/>
            <person name="MacKenzie S."/>
            <person name="Amaro C."/>
        </authorList>
    </citation>
    <scope>NUCLEOTIDE SEQUENCE</scope>
</reference>
<feature type="transmembrane region" description="Helical" evidence="1">
    <location>
        <begin position="12"/>
        <end position="32"/>
    </location>
</feature>
<dbReference type="AlphaFoldDB" id="A0A0E9W335"/>
<dbReference type="EMBL" id="GBXM01023808">
    <property type="protein sequence ID" value="JAH84769.1"/>
    <property type="molecule type" value="Transcribed_RNA"/>
</dbReference>
<accession>A0A0E9W335</accession>
<organism evidence="2">
    <name type="scientific">Anguilla anguilla</name>
    <name type="common">European freshwater eel</name>
    <name type="synonym">Muraena anguilla</name>
    <dbReference type="NCBI Taxonomy" id="7936"/>
    <lineage>
        <taxon>Eukaryota</taxon>
        <taxon>Metazoa</taxon>
        <taxon>Chordata</taxon>
        <taxon>Craniata</taxon>
        <taxon>Vertebrata</taxon>
        <taxon>Euteleostomi</taxon>
        <taxon>Actinopterygii</taxon>
        <taxon>Neopterygii</taxon>
        <taxon>Teleostei</taxon>
        <taxon>Anguilliformes</taxon>
        <taxon>Anguillidae</taxon>
        <taxon>Anguilla</taxon>
    </lineage>
</organism>
<evidence type="ECO:0000256" key="1">
    <source>
        <dbReference type="SAM" id="Phobius"/>
    </source>
</evidence>
<reference evidence="2" key="1">
    <citation type="submission" date="2014-11" db="EMBL/GenBank/DDBJ databases">
        <authorList>
            <person name="Amaro Gonzalez C."/>
        </authorList>
    </citation>
    <scope>NUCLEOTIDE SEQUENCE</scope>
</reference>
<keyword evidence="1" id="KW-0812">Transmembrane</keyword>